<evidence type="ECO:0000256" key="1">
    <source>
        <dbReference type="SAM" id="MobiDB-lite"/>
    </source>
</evidence>
<dbReference type="AlphaFoldDB" id="A0A8J2VRS0"/>
<dbReference type="EMBL" id="CAKASE010000050">
    <property type="protein sequence ID" value="CAG9564299.1"/>
    <property type="molecule type" value="Genomic_DNA"/>
</dbReference>
<dbReference type="Proteomes" id="UP000789524">
    <property type="component" value="Unassembled WGS sequence"/>
</dbReference>
<protein>
    <submittedName>
        <fullName evidence="2">(African queen) hypothetical protein</fullName>
    </submittedName>
</protein>
<name>A0A8J2VRS0_9NEOP</name>
<comment type="caution">
    <text evidence="2">The sequence shown here is derived from an EMBL/GenBank/DDBJ whole genome shotgun (WGS) entry which is preliminary data.</text>
</comment>
<keyword evidence="3" id="KW-1185">Reference proteome</keyword>
<feature type="region of interest" description="Disordered" evidence="1">
    <location>
        <begin position="20"/>
        <end position="56"/>
    </location>
</feature>
<evidence type="ECO:0000313" key="2">
    <source>
        <dbReference type="EMBL" id="CAG9564299.1"/>
    </source>
</evidence>
<feature type="region of interest" description="Disordered" evidence="1">
    <location>
        <begin position="92"/>
        <end position="127"/>
    </location>
</feature>
<reference evidence="2" key="1">
    <citation type="submission" date="2021-09" db="EMBL/GenBank/DDBJ databases">
        <authorList>
            <person name="Martin H S."/>
        </authorList>
    </citation>
    <scope>NUCLEOTIDE SEQUENCE</scope>
</reference>
<evidence type="ECO:0000313" key="3">
    <source>
        <dbReference type="Proteomes" id="UP000789524"/>
    </source>
</evidence>
<gene>
    <name evidence="2" type="ORF">DCHRY22_LOCUS5308</name>
</gene>
<organism evidence="2 3">
    <name type="scientific">Danaus chrysippus</name>
    <name type="common">African queen</name>
    <dbReference type="NCBI Taxonomy" id="151541"/>
    <lineage>
        <taxon>Eukaryota</taxon>
        <taxon>Metazoa</taxon>
        <taxon>Ecdysozoa</taxon>
        <taxon>Arthropoda</taxon>
        <taxon>Hexapoda</taxon>
        <taxon>Insecta</taxon>
        <taxon>Pterygota</taxon>
        <taxon>Neoptera</taxon>
        <taxon>Endopterygota</taxon>
        <taxon>Lepidoptera</taxon>
        <taxon>Glossata</taxon>
        <taxon>Ditrysia</taxon>
        <taxon>Papilionoidea</taxon>
        <taxon>Nymphalidae</taxon>
        <taxon>Danainae</taxon>
        <taxon>Danaini</taxon>
        <taxon>Danaina</taxon>
        <taxon>Danaus</taxon>
        <taxon>Anosia</taxon>
    </lineage>
</organism>
<accession>A0A8J2VRS0</accession>
<proteinExistence type="predicted"/>
<sequence>MQGEELQQCLGLATQVGAPTSPDWQGAGNPVCVQPPAGDCPPSGGPLTPPQVGGGSVVAEAHGHLWPSQGRVKMDAVCATFRPFSFYGALALRDRPRAAAPPPPSVTLRPRRRRQLQSTPPHSPAWR</sequence>